<keyword evidence="2" id="KW-1185">Reference proteome</keyword>
<dbReference type="Proteomes" id="UP000198914">
    <property type="component" value="Unassembled WGS sequence"/>
</dbReference>
<proteinExistence type="predicted"/>
<evidence type="ECO:0008006" key="3">
    <source>
        <dbReference type="Google" id="ProtNLM"/>
    </source>
</evidence>
<name>A0A1H3MNS6_9RHOB</name>
<dbReference type="AlphaFoldDB" id="A0A1H3MNS6"/>
<evidence type="ECO:0000313" key="2">
    <source>
        <dbReference type="Proteomes" id="UP000198914"/>
    </source>
</evidence>
<evidence type="ECO:0000313" key="1">
    <source>
        <dbReference type="EMBL" id="SDY78098.1"/>
    </source>
</evidence>
<protein>
    <recommendedName>
        <fullName evidence="3">Histidine kinase-, DNA gyrase B-, and HSP90-like ATPase</fullName>
    </recommendedName>
</protein>
<dbReference type="STRING" id="1244108.SAMN05444004_103122"/>
<dbReference type="RefSeq" id="WP_092643358.1">
    <property type="nucleotide sequence ID" value="NZ_FNPX01000003.1"/>
</dbReference>
<reference evidence="2" key="1">
    <citation type="submission" date="2016-10" db="EMBL/GenBank/DDBJ databases">
        <authorList>
            <person name="Varghese N."/>
            <person name="Submissions S."/>
        </authorList>
    </citation>
    <scope>NUCLEOTIDE SEQUENCE [LARGE SCALE GENOMIC DNA]</scope>
    <source>
        <strain evidence="2">DSM 100420</strain>
    </source>
</reference>
<sequence length="341" mass="38575">MVREPTIRLPHYSHLKALSKFTKEILEIDELDEFLVDTGRTRFFTPTFMMIAAKACRRRSRLYPREKMLYQGLGRHEYANNLGFSRALKIAGNKFPQGAFGGRSYIPMSRFGRDHIAKISTDHGIEFGDAIQIKCEDVAQIISQGKSESLRHSLSVSFREIFRNVFEHGETDTAGFCAQYWPAADRVEICIADRGIGVNRSLQSSKYTIPENDRQALYYALMLGVSSKAWRAKKKRASFKSQWDNSGFGLFFAHQLFRKFGHFFIASGNTALHLTDGKSMSYDCDVEGTVVSMSIDLSSILEIEETVHAIGAKAFEVKKRIGVKSLDYESVVAFISEDQQA</sequence>
<gene>
    <name evidence="1" type="ORF">SAMN05444004_103122</name>
</gene>
<organism evidence="1 2">
    <name type="scientific">Jannaschia faecimaris</name>
    <dbReference type="NCBI Taxonomy" id="1244108"/>
    <lineage>
        <taxon>Bacteria</taxon>
        <taxon>Pseudomonadati</taxon>
        <taxon>Pseudomonadota</taxon>
        <taxon>Alphaproteobacteria</taxon>
        <taxon>Rhodobacterales</taxon>
        <taxon>Roseobacteraceae</taxon>
        <taxon>Jannaschia</taxon>
    </lineage>
</organism>
<dbReference type="EMBL" id="FNPX01000003">
    <property type="protein sequence ID" value="SDY78098.1"/>
    <property type="molecule type" value="Genomic_DNA"/>
</dbReference>
<accession>A0A1H3MNS6</accession>
<dbReference type="OrthoDB" id="3194831at2"/>